<reference evidence="1 2" key="1">
    <citation type="journal article" date="2013" name="Proc. Natl. Acad. Sci. U.S.A.">
        <title>Fine-scale variation in meiotic recombination in Mimulus inferred from population shotgun sequencing.</title>
        <authorList>
            <person name="Hellsten U."/>
            <person name="Wright K.M."/>
            <person name="Jenkins J."/>
            <person name="Shu S."/>
            <person name="Yuan Y."/>
            <person name="Wessler S.R."/>
            <person name="Schmutz J."/>
            <person name="Willis J.H."/>
            <person name="Rokhsar D.S."/>
        </authorList>
    </citation>
    <scope>NUCLEOTIDE SEQUENCE [LARGE SCALE GENOMIC DNA]</scope>
    <source>
        <strain evidence="2">cv. DUN x IM62</strain>
    </source>
</reference>
<dbReference type="AlphaFoldDB" id="A0A022RAD2"/>
<sequence>MQDGSPRSNIEREILVWNHIKQFRRNRMLRLPTENLDHQFDNLVIQFITIGRIKIDNNPFEQQNRLLAGPGNIQTLQQAHQIDFAEQLRFHRIEKRMRIRNGLF</sequence>
<evidence type="ECO:0000313" key="1">
    <source>
        <dbReference type="EMBL" id="EYU37312.1"/>
    </source>
</evidence>
<accession>A0A022RAD2</accession>
<proteinExistence type="predicted"/>
<organism evidence="1 2">
    <name type="scientific">Erythranthe guttata</name>
    <name type="common">Yellow monkey flower</name>
    <name type="synonym">Mimulus guttatus</name>
    <dbReference type="NCBI Taxonomy" id="4155"/>
    <lineage>
        <taxon>Eukaryota</taxon>
        <taxon>Viridiplantae</taxon>
        <taxon>Streptophyta</taxon>
        <taxon>Embryophyta</taxon>
        <taxon>Tracheophyta</taxon>
        <taxon>Spermatophyta</taxon>
        <taxon>Magnoliopsida</taxon>
        <taxon>eudicotyledons</taxon>
        <taxon>Gunneridae</taxon>
        <taxon>Pentapetalae</taxon>
        <taxon>asterids</taxon>
        <taxon>lamiids</taxon>
        <taxon>Lamiales</taxon>
        <taxon>Phrymaceae</taxon>
        <taxon>Erythranthe</taxon>
    </lineage>
</organism>
<dbReference type="EMBL" id="KI630547">
    <property type="protein sequence ID" value="EYU37312.1"/>
    <property type="molecule type" value="Genomic_DNA"/>
</dbReference>
<name>A0A022RAD2_ERYGU</name>
<dbReference type="Proteomes" id="UP000030748">
    <property type="component" value="Unassembled WGS sequence"/>
</dbReference>
<keyword evidence="2" id="KW-1185">Reference proteome</keyword>
<evidence type="ECO:0000313" key="2">
    <source>
        <dbReference type="Proteomes" id="UP000030748"/>
    </source>
</evidence>
<gene>
    <name evidence="1" type="ORF">MIMGU_mgv1a016864mg</name>
</gene>
<protein>
    <submittedName>
        <fullName evidence="1">Uncharacterized protein</fullName>
    </submittedName>
</protein>